<feature type="region of interest" description="Disordered" evidence="1">
    <location>
        <begin position="20"/>
        <end position="50"/>
    </location>
</feature>
<reference evidence="2 3" key="1">
    <citation type="submission" date="2008-07" db="EMBL/GenBank/DDBJ databases">
        <authorList>
            <person name="Tandeau de Marsac N."/>
            <person name="Ferriera S."/>
            <person name="Johnson J."/>
            <person name="Kravitz S."/>
            <person name="Beeson K."/>
            <person name="Sutton G."/>
            <person name="Rogers Y.-H."/>
            <person name="Friedman R."/>
            <person name="Frazier M."/>
            <person name="Venter J.C."/>
        </authorList>
    </citation>
    <scope>NUCLEOTIDE SEQUENCE [LARGE SCALE GENOMIC DNA]</scope>
    <source>
        <strain evidence="2 3">PCC 7420</strain>
    </source>
</reference>
<dbReference type="RefSeq" id="WP_006102034.1">
    <property type="nucleotide sequence ID" value="NZ_DS989852.1"/>
</dbReference>
<keyword evidence="3" id="KW-1185">Reference proteome</keyword>
<evidence type="ECO:0000313" key="2">
    <source>
        <dbReference type="EMBL" id="EDX74703.1"/>
    </source>
</evidence>
<feature type="compositionally biased region" description="Polar residues" evidence="1">
    <location>
        <begin position="20"/>
        <end position="31"/>
    </location>
</feature>
<dbReference type="HOGENOM" id="CLU_3116702_0_0_3"/>
<sequence length="50" mass="5478">MFVAKNTKRFGVTFQISQSLKTQNDSPSLDPTANGDKSLWQPLPNSASHS</sequence>
<accession>B4VTN5</accession>
<protein>
    <submittedName>
        <fullName evidence="2">Uncharacterized protein</fullName>
    </submittedName>
</protein>
<proteinExistence type="predicted"/>
<evidence type="ECO:0000256" key="1">
    <source>
        <dbReference type="SAM" id="MobiDB-lite"/>
    </source>
</evidence>
<dbReference type="STRING" id="118168.MC7420_6181"/>
<organism evidence="2 3">
    <name type="scientific">Coleofasciculus chthonoplastes PCC 7420</name>
    <dbReference type="NCBI Taxonomy" id="118168"/>
    <lineage>
        <taxon>Bacteria</taxon>
        <taxon>Bacillati</taxon>
        <taxon>Cyanobacteriota</taxon>
        <taxon>Cyanophyceae</taxon>
        <taxon>Coleofasciculales</taxon>
        <taxon>Coleofasciculaceae</taxon>
        <taxon>Coleofasciculus</taxon>
    </lineage>
</organism>
<gene>
    <name evidence="2" type="ORF">MC7420_6181</name>
</gene>
<dbReference type="AlphaFoldDB" id="B4VTN5"/>
<dbReference type="EMBL" id="DS989852">
    <property type="protein sequence ID" value="EDX74703.1"/>
    <property type="molecule type" value="Genomic_DNA"/>
</dbReference>
<dbReference type="Proteomes" id="UP000003835">
    <property type="component" value="Unassembled WGS sequence"/>
</dbReference>
<evidence type="ECO:0000313" key="3">
    <source>
        <dbReference type="Proteomes" id="UP000003835"/>
    </source>
</evidence>
<name>B4VTN5_9CYAN</name>